<comment type="similarity">
    <text evidence="1 6">Belongs to the peptidase S8 family.</text>
</comment>
<dbReference type="InterPro" id="IPR041365">
    <property type="entry name" value="CspB_prodomain"/>
</dbReference>
<dbReference type="InterPro" id="IPR017310">
    <property type="entry name" value="Pept_S8A_subtilisin_clostridia"/>
</dbReference>
<dbReference type="PROSITE" id="PS00138">
    <property type="entry name" value="SUBTILASE_SER"/>
    <property type="match status" value="1"/>
</dbReference>
<dbReference type="PIRSF" id="PIRSF037894">
    <property type="entry name" value="Subtilisin_rel_CspABC"/>
    <property type="match status" value="1"/>
</dbReference>
<dbReference type="GO" id="GO:0004252">
    <property type="term" value="F:serine-type endopeptidase activity"/>
    <property type="evidence" value="ECO:0007669"/>
    <property type="project" value="UniProtKB-UniRule"/>
</dbReference>
<dbReference type="InterPro" id="IPR023828">
    <property type="entry name" value="Peptidase_S8_Ser-AS"/>
</dbReference>
<dbReference type="Gene3D" id="3.30.70.2980">
    <property type="match status" value="1"/>
</dbReference>
<feature type="domain" description="Csp protease B prodomain" evidence="8">
    <location>
        <begin position="4"/>
        <end position="91"/>
    </location>
</feature>
<evidence type="ECO:0000259" key="7">
    <source>
        <dbReference type="Pfam" id="PF00082"/>
    </source>
</evidence>
<dbReference type="Proteomes" id="UP000824056">
    <property type="component" value="Unassembled WGS sequence"/>
</dbReference>
<evidence type="ECO:0000256" key="4">
    <source>
        <dbReference type="ARBA" id="ARBA00022825"/>
    </source>
</evidence>
<dbReference type="PANTHER" id="PTHR43806:SF11">
    <property type="entry name" value="CEREVISIN-RELATED"/>
    <property type="match status" value="1"/>
</dbReference>
<dbReference type="Gene3D" id="3.40.50.200">
    <property type="entry name" value="Peptidase S8/S53 domain"/>
    <property type="match status" value="1"/>
</dbReference>
<evidence type="ECO:0000256" key="3">
    <source>
        <dbReference type="ARBA" id="ARBA00022801"/>
    </source>
</evidence>
<feature type="active site" description="Charge relay system" evidence="5 6">
    <location>
        <position position="201"/>
    </location>
</feature>
<evidence type="ECO:0000256" key="2">
    <source>
        <dbReference type="ARBA" id="ARBA00022670"/>
    </source>
</evidence>
<sequence>MDSQKLENMLNLALDATGEERSKSLQLNVGYDSQEGVWELIIKYSGNLREILGPEVQVTELLGGFGILTIPERLVDSLADFPQIEYVEKPKRLFFAAEQGRSASCMSGVQSEFSPLGPGLTGRGVLVACVDSGIDYSHPDFRNPDGSSRILRLWDQTVSGSPPEGYAIGTEYTKEDIDRALEAPTLAERAEIVHSRDTSGHGTGVMGIAAGNGRAMEGISRGVAYESSLIVVKLGVPREEGFPRTTELMQGIDYVIRQALKLQMPVALNLSFGNNYGSHSGESLIETYLDNVALIGRSVICVGMGNEGAQALHTSGILTQGQEFQVQLNVAQYQTGINVQLWKQYIDQMEVGLIHPNGQRVGPFQEILGPQRFSVGLTEILIYYGKPSPYSLSQEIFIDFIPRGQYVDSGTWRIVLIPRRIVDGRYDLWLPGGGVLNQDTAFPYPTPDTTLTIPSTSRRVISVGAYNSRLMSYADFSGRGFTRVLEEIKPDLAAPGVDIRTAAPGGGYASRTGTSFATPFVTGAAALMMEWGIVRGEDPYLYGEKVKAYLRRGARRLPQGTYPNRETGFGMLCLRDSFPV</sequence>
<comment type="caution">
    <text evidence="9">The sequence shown here is derived from an EMBL/GenBank/DDBJ whole genome shotgun (WGS) entry which is preliminary data.</text>
</comment>
<name>A0A9D2FS31_9FIRM</name>
<reference evidence="9" key="2">
    <citation type="submission" date="2021-04" db="EMBL/GenBank/DDBJ databases">
        <authorList>
            <person name="Gilroy R."/>
        </authorList>
    </citation>
    <scope>NUCLEOTIDE SEQUENCE</scope>
    <source>
        <strain evidence="9">1068</strain>
    </source>
</reference>
<organism evidence="9 10">
    <name type="scientific">Candidatus Blautia pullicola</name>
    <dbReference type="NCBI Taxonomy" id="2838498"/>
    <lineage>
        <taxon>Bacteria</taxon>
        <taxon>Bacillati</taxon>
        <taxon>Bacillota</taxon>
        <taxon>Clostridia</taxon>
        <taxon>Lachnospirales</taxon>
        <taxon>Lachnospiraceae</taxon>
        <taxon>Blautia</taxon>
    </lineage>
</organism>
<dbReference type="PROSITE" id="PS51892">
    <property type="entry name" value="SUBTILASE"/>
    <property type="match status" value="1"/>
</dbReference>
<dbReference type="EMBL" id="DXBG01000200">
    <property type="protein sequence ID" value="HIZ65958.1"/>
    <property type="molecule type" value="Genomic_DNA"/>
</dbReference>
<keyword evidence="4 6" id="KW-0720">Serine protease</keyword>
<evidence type="ECO:0000313" key="10">
    <source>
        <dbReference type="Proteomes" id="UP000824056"/>
    </source>
</evidence>
<feature type="active site" description="Charge relay system" evidence="5 6">
    <location>
        <position position="515"/>
    </location>
</feature>
<protein>
    <submittedName>
        <fullName evidence="9">S8 family serine peptidase</fullName>
    </submittedName>
</protein>
<keyword evidence="2 6" id="KW-0645">Protease</keyword>
<dbReference type="GO" id="GO:0006508">
    <property type="term" value="P:proteolysis"/>
    <property type="evidence" value="ECO:0007669"/>
    <property type="project" value="UniProtKB-KW"/>
</dbReference>
<dbReference type="InterPro" id="IPR000209">
    <property type="entry name" value="Peptidase_S8/S53_dom"/>
</dbReference>
<evidence type="ECO:0000256" key="5">
    <source>
        <dbReference type="PIRSR" id="PIRSR615500-1"/>
    </source>
</evidence>
<dbReference type="Gene3D" id="2.60.120.1290">
    <property type="match status" value="1"/>
</dbReference>
<dbReference type="SUPFAM" id="SSF52743">
    <property type="entry name" value="Subtilisin-like"/>
    <property type="match status" value="1"/>
</dbReference>
<evidence type="ECO:0000259" key="8">
    <source>
        <dbReference type="Pfam" id="PF18425"/>
    </source>
</evidence>
<feature type="active site" description="Charge relay system" evidence="5 6">
    <location>
        <position position="131"/>
    </location>
</feature>
<dbReference type="PANTHER" id="PTHR43806">
    <property type="entry name" value="PEPTIDASE S8"/>
    <property type="match status" value="1"/>
</dbReference>
<dbReference type="Pfam" id="PF18425">
    <property type="entry name" value="CspB_prodomain"/>
    <property type="match status" value="1"/>
</dbReference>
<dbReference type="InterPro" id="IPR036852">
    <property type="entry name" value="Peptidase_S8/S53_dom_sf"/>
</dbReference>
<dbReference type="Pfam" id="PF00082">
    <property type="entry name" value="Peptidase_S8"/>
    <property type="match status" value="2"/>
</dbReference>
<keyword evidence="3 6" id="KW-0378">Hydrolase</keyword>
<proteinExistence type="inferred from homology"/>
<dbReference type="InterPro" id="IPR034045">
    <property type="entry name" value="Pep_S8_CspA-like"/>
</dbReference>
<feature type="domain" description="Peptidase S8/S53" evidence="7">
    <location>
        <begin position="122"/>
        <end position="310"/>
    </location>
</feature>
<evidence type="ECO:0000256" key="6">
    <source>
        <dbReference type="PROSITE-ProRule" id="PRU01240"/>
    </source>
</evidence>
<reference evidence="9" key="1">
    <citation type="journal article" date="2021" name="PeerJ">
        <title>Extensive microbial diversity within the chicken gut microbiome revealed by metagenomics and culture.</title>
        <authorList>
            <person name="Gilroy R."/>
            <person name="Ravi A."/>
            <person name="Getino M."/>
            <person name="Pursley I."/>
            <person name="Horton D.L."/>
            <person name="Alikhan N.F."/>
            <person name="Baker D."/>
            <person name="Gharbi K."/>
            <person name="Hall N."/>
            <person name="Watson M."/>
            <person name="Adriaenssens E.M."/>
            <person name="Foster-Nyarko E."/>
            <person name="Jarju S."/>
            <person name="Secka A."/>
            <person name="Antonio M."/>
            <person name="Oren A."/>
            <person name="Chaudhuri R.R."/>
            <person name="La Ragione R."/>
            <person name="Hildebrand F."/>
            <person name="Pallen M.J."/>
        </authorList>
    </citation>
    <scope>NUCLEOTIDE SEQUENCE</scope>
    <source>
        <strain evidence="9">1068</strain>
    </source>
</reference>
<dbReference type="AlphaFoldDB" id="A0A9D2FS31"/>
<evidence type="ECO:0000256" key="1">
    <source>
        <dbReference type="ARBA" id="ARBA00011073"/>
    </source>
</evidence>
<dbReference type="CDD" id="cd07478">
    <property type="entry name" value="Peptidases_S8_CspA-like"/>
    <property type="match status" value="1"/>
</dbReference>
<dbReference type="InterPro" id="IPR050131">
    <property type="entry name" value="Peptidase_S8_subtilisin-like"/>
</dbReference>
<gene>
    <name evidence="9" type="ORF">H9809_08705</name>
</gene>
<feature type="domain" description="Peptidase S8/S53" evidence="7">
    <location>
        <begin position="448"/>
        <end position="570"/>
    </location>
</feature>
<dbReference type="PRINTS" id="PR00723">
    <property type="entry name" value="SUBTILISIN"/>
</dbReference>
<accession>A0A9D2FS31</accession>
<dbReference type="InterPro" id="IPR015500">
    <property type="entry name" value="Peptidase_S8_subtilisin-rel"/>
</dbReference>
<evidence type="ECO:0000313" key="9">
    <source>
        <dbReference type="EMBL" id="HIZ65958.1"/>
    </source>
</evidence>